<proteinExistence type="predicted"/>
<name>A0AA36MM45_9DINO</name>
<organism evidence="1 2">
    <name type="scientific">Effrenium voratum</name>
    <dbReference type="NCBI Taxonomy" id="2562239"/>
    <lineage>
        <taxon>Eukaryota</taxon>
        <taxon>Sar</taxon>
        <taxon>Alveolata</taxon>
        <taxon>Dinophyceae</taxon>
        <taxon>Suessiales</taxon>
        <taxon>Symbiodiniaceae</taxon>
        <taxon>Effrenium</taxon>
    </lineage>
</organism>
<evidence type="ECO:0000313" key="2">
    <source>
        <dbReference type="Proteomes" id="UP001178507"/>
    </source>
</evidence>
<protein>
    <submittedName>
        <fullName evidence="1">Uncharacterized protein</fullName>
    </submittedName>
</protein>
<evidence type="ECO:0000313" key="1">
    <source>
        <dbReference type="EMBL" id="CAJ1377011.1"/>
    </source>
</evidence>
<dbReference type="EMBL" id="CAUJNA010000438">
    <property type="protein sequence ID" value="CAJ1377011.1"/>
    <property type="molecule type" value="Genomic_DNA"/>
</dbReference>
<comment type="caution">
    <text evidence="1">The sequence shown here is derived from an EMBL/GenBank/DDBJ whole genome shotgun (WGS) entry which is preliminary data.</text>
</comment>
<reference evidence="1" key="1">
    <citation type="submission" date="2023-08" db="EMBL/GenBank/DDBJ databases">
        <authorList>
            <person name="Chen Y."/>
            <person name="Shah S."/>
            <person name="Dougan E. K."/>
            <person name="Thang M."/>
            <person name="Chan C."/>
        </authorList>
    </citation>
    <scope>NUCLEOTIDE SEQUENCE</scope>
</reference>
<dbReference type="AlphaFoldDB" id="A0AA36MM45"/>
<keyword evidence="2" id="KW-1185">Reference proteome</keyword>
<accession>A0AA36MM45</accession>
<sequence>MKYTVGDSGVVAYVSGAQAEAICFLYCRILHLCHQGFPSCGFYCVTSADGYVSPAIHSFALACDACTAALQMHSSWHMIARQAAVSRQTPVPRAALCAAPGLQDSRTSGPGVDFFGKSAWPMWTAWTELASRHLSQALRGHGRRCLSCWRCYVDTSYAMATFGYFWPTSFRV</sequence>
<gene>
    <name evidence="1" type="ORF">EVOR1521_LOCUS5927</name>
</gene>
<dbReference type="Proteomes" id="UP001178507">
    <property type="component" value="Unassembled WGS sequence"/>
</dbReference>